<evidence type="ECO:0000256" key="4">
    <source>
        <dbReference type="ARBA" id="ARBA00022692"/>
    </source>
</evidence>
<organism evidence="12">
    <name type="scientific">Laomedia healyi</name>
    <dbReference type="NCBI Taxonomy" id="576627"/>
    <lineage>
        <taxon>Eukaryota</taxon>
        <taxon>Metazoa</taxon>
        <taxon>Ecdysozoa</taxon>
        <taxon>Arthropoda</taxon>
        <taxon>Crustacea</taxon>
        <taxon>Multicrustacea</taxon>
        <taxon>Malacostraca</taxon>
        <taxon>Eumalacostraca</taxon>
        <taxon>Eucarida</taxon>
        <taxon>Decapoda</taxon>
        <taxon>Pleocyemata</taxon>
        <taxon>Gebiidea</taxon>
        <taxon>Laomediidae</taxon>
        <taxon>Laomedia</taxon>
    </lineage>
</organism>
<proteinExistence type="inferred from homology"/>
<evidence type="ECO:0000256" key="8">
    <source>
        <dbReference type="ARBA" id="ARBA00023136"/>
    </source>
</evidence>
<comment type="similarity">
    <text evidence="2">Belongs to the complex I subunit 4L family.</text>
</comment>
<dbReference type="AlphaFoldDB" id="A0A4Y5QKI1"/>
<keyword evidence="4 11" id="KW-0812">Transmembrane</keyword>
<evidence type="ECO:0000256" key="5">
    <source>
        <dbReference type="ARBA" id="ARBA00022967"/>
    </source>
</evidence>
<reference evidence="12" key="1">
    <citation type="submission" date="2018-04" db="EMBL/GenBank/DDBJ databases">
        <title>Complete mitochondrial genome of Laomedia healyi.</title>
        <authorList>
            <person name="Tan M.H."/>
            <person name="Gan H.M."/>
            <person name="Lee Y.P."/>
            <person name="Austin C.M."/>
        </authorList>
    </citation>
    <scope>NUCLEOTIDE SEQUENCE</scope>
</reference>
<feature type="transmembrane region" description="Helical" evidence="11">
    <location>
        <begin position="32"/>
        <end position="53"/>
    </location>
</feature>
<evidence type="ECO:0000256" key="2">
    <source>
        <dbReference type="ARBA" id="ARBA00010519"/>
    </source>
</evidence>
<evidence type="ECO:0000256" key="6">
    <source>
        <dbReference type="ARBA" id="ARBA00022989"/>
    </source>
</evidence>
<name>A0A4Y5QKI1_9EUCA</name>
<keyword evidence="12" id="KW-0496">Mitochondrion</keyword>
<keyword evidence="8 11" id="KW-0472">Membrane</keyword>
<evidence type="ECO:0000256" key="9">
    <source>
        <dbReference type="ARBA" id="ARBA00031586"/>
    </source>
</evidence>
<keyword evidence="6 11" id="KW-1133">Transmembrane helix</keyword>
<dbReference type="Pfam" id="PF00420">
    <property type="entry name" value="Oxidored_q2"/>
    <property type="match status" value="1"/>
</dbReference>
<evidence type="ECO:0000256" key="10">
    <source>
        <dbReference type="ARBA" id="ARBA00049551"/>
    </source>
</evidence>
<keyword evidence="7" id="KW-0520">NAD</keyword>
<accession>A0A4Y5QKI1</accession>
<protein>
    <recommendedName>
        <fullName evidence="3">NADH-ubiquinone oxidoreductase chain 4L</fullName>
    </recommendedName>
    <alternativeName>
        <fullName evidence="9">NADH dehydrogenase subunit 4L</fullName>
    </alternativeName>
</protein>
<geneLocation type="mitochondrion" evidence="12"/>
<dbReference type="EMBL" id="MH234569">
    <property type="protein sequence ID" value="QCX31763.1"/>
    <property type="molecule type" value="Genomic_DNA"/>
</dbReference>
<dbReference type="Gene3D" id="1.10.287.3510">
    <property type="match status" value="1"/>
</dbReference>
<dbReference type="GO" id="GO:0016020">
    <property type="term" value="C:membrane"/>
    <property type="evidence" value="ECO:0007669"/>
    <property type="project" value="UniProtKB-SubCell"/>
</dbReference>
<comment type="subcellular location">
    <subcellularLocation>
        <location evidence="1">Membrane</location>
        <topology evidence="1">Multi-pass membrane protein</topology>
    </subcellularLocation>
</comment>
<dbReference type="InterPro" id="IPR039428">
    <property type="entry name" value="NUOK/Mnh_C1-like"/>
</dbReference>
<evidence type="ECO:0000313" key="12">
    <source>
        <dbReference type="EMBL" id="QCX31763.1"/>
    </source>
</evidence>
<evidence type="ECO:0000256" key="3">
    <source>
        <dbReference type="ARBA" id="ARBA00016612"/>
    </source>
</evidence>
<sequence length="99" mass="11113">MMLWDMGLLEGSFMSFCGIWSFVSYREHLLNTLLSLEFLMLGIFWLIGVHFSLVGCEAYFLLFFLALVACEGSLGLSLLVSVVRTHGNDQFNSFSVLGC</sequence>
<evidence type="ECO:0000256" key="11">
    <source>
        <dbReference type="SAM" id="Phobius"/>
    </source>
</evidence>
<keyword evidence="5" id="KW-1278">Translocase</keyword>
<dbReference type="GO" id="GO:0008137">
    <property type="term" value="F:NADH dehydrogenase (ubiquinone) activity"/>
    <property type="evidence" value="ECO:0007669"/>
    <property type="project" value="UniProtKB-EC"/>
</dbReference>
<feature type="transmembrane region" description="Helical" evidence="11">
    <location>
        <begin position="59"/>
        <end position="83"/>
    </location>
</feature>
<evidence type="ECO:0000256" key="7">
    <source>
        <dbReference type="ARBA" id="ARBA00023027"/>
    </source>
</evidence>
<comment type="catalytic activity">
    <reaction evidence="10">
        <text>a ubiquinone + NADH + 5 H(+)(in) = a ubiquinol + NAD(+) + 4 H(+)(out)</text>
        <dbReference type="Rhea" id="RHEA:29091"/>
        <dbReference type="Rhea" id="RHEA-COMP:9565"/>
        <dbReference type="Rhea" id="RHEA-COMP:9566"/>
        <dbReference type="ChEBI" id="CHEBI:15378"/>
        <dbReference type="ChEBI" id="CHEBI:16389"/>
        <dbReference type="ChEBI" id="CHEBI:17976"/>
        <dbReference type="ChEBI" id="CHEBI:57540"/>
        <dbReference type="ChEBI" id="CHEBI:57945"/>
        <dbReference type="EC" id="7.1.1.2"/>
    </reaction>
</comment>
<evidence type="ECO:0000256" key="1">
    <source>
        <dbReference type="ARBA" id="ARBA00004141"/>
    </source>
</evidence>
<gene>
    <name evidence="12" type="primary">nad4l</name>
</gene>